<keyword evidence="6" id="KW-1185">Reference proteome</keyword>
<evidence type="ECO:0000256" key="2">
    <source>
        <dbReference type="ARBA" id="ARBA00023043"/>
    </source>
</evidence>
<proteinExistence type="predicted"/>
<feature type="repeat" description="ANK" evidence="3">
    <location>
        <begin position="39"/>
        <end position="71"/>
    </location>
</feature>
<dbReference type="GO" id="GO:0005737">
    <property type="term" value="C:cytoplasm"/>
    <property type="evidence" value="ECO:0007669"/>
    <property type="project" value="TreeGrafter"/>
</dbReference>
<feature type="repeat" description="ANK" evidence="3">
    <location>
        <begin position="105"/>
        <end position="137"/>
    </location>
</feature>
<dbReference type="InterPro" id="IPR050745">
    <property type="entry name" value="Multifunctional_regulatory"/>
</dbReference>
<accession>A0A4R5U4F5</accession>
<keyword evidence="2 3" id="KW-0040">ANK repeat</keyword>
<reference evidence="5 6" key="1">
    <citation type="submission" date="2019-03" db="EMBL/GenBank/DDBJ databases">
        <title>Luteimonas zhaokaii sp.nov., isolated from the rectal contents of Plateau pika in Yushu, Qinghai Province, China.</title>
        <authorList>
            <person name="Zhang G."/>
        </authorList>
    </citation>
    <scope>NUCLEOTIDE SEQUENCE [LARGE SCALE GENOMIC DNA]</scope>
    <source>
        <strain evidence="5 6">B9</strain>
    </source>
</reference>
<gene>
    <name evidence="5" type="ORF">E2F46_01575</name>
</gene>
<feature type="region of interest" description="Disordered" evidence="4">
    <location>
        <begin position="300"/>
        <end position="339"/>
    </location>
</feature>
<dbReference type="PANTHER" id="PTHR24189">
    <property type="entry name" value="MYOTROPHIN"/>
    <property type="match status" value="1"/>
</dbReference>
<dbReference type="Proteomes" id="UP000294796">
    <property type="component" value="Unassembled WGS sequence"/>
</dbReference>
<feature type="repeat" description="ANK" evidence="3">
    <location>
        <begin position="165"/>
        <end position="207"/>
    </location>
</feature>
<evidence type="ECO:0000256" key="4">
    <source>
        <dbReference type="SAM" id="MobiDB-lite"/>
    </source>
</evidence>
<keyword evidence="1" id="KW-0677">Repeat</keyword>
<dbReference type="AlphaFoldDB" id="A0A4R5U4F5"/>
<dbReference type="SMART" id="SM00248">
    <property type="entry name" value="ANK"/>
    <property type="match status" value="6"/>
</dbReference>
<evidence type="ECO:0000256" key="1">
    <source>
        <dbReference type="ARBA" id="ARBA00022737"/>
    </source>
</evidence>
<protein>
    <submittedName>
        <fullName evidence="5">Uncharacterized protein</fullName>
    </submittedName>
</protein>
<comment type="caution">
    <text evidence="5">The sequence shown here is derived from an EMBL/GenBank/DDBJ whole genome shotgun (WGS) entry which is preliminary data.</text>
</comment>
<evidence type="ECO:0000313" key="6">
    <source>
        <dbReference type="Proteomes" id="UP000294796"/>
    </source>
</evidence>
<dbReference type="InterPro" id="IPR002110">
    <property type="entry name" value="Ankyrin_rpt"/>
</dbReference>
<feature type="repeat" description="ANK" evidence="3">
    <location>
        <begin position="72"/>
        <end position="104"/>
    </location>
</feature>
<dbReference type="OrthoDB" id="9812708at2"/>
<dbReference type="PROSITE" id="PS50088">
    <property type="entry name" value="ANK_REPEAT"/>
    <property type="match status" value="4"/>
</dbReference>
<sequence length="369" mass="39214">MTTSPDLQSRLAQAANQGDLDECRRLLAAGADPAFADADKFTPLHEAAQGGHPAVCALLIEAGAPLDAVDKTNNTPLHEAARFNHPEVVRTLVKAGAELERPAYEGRTPLCQAAIYGSKDALGALIDIGADVNARIEHVTSRSESGKKLGYLKLDIGVVVETKFNGTTALHLAAQAGRNCITPNRPDHLGCAERLLAAGADVGAKDRTTETLKNLLPTGDELHSATALIPLNYAGTLDMAKLLVAHGSPLDASHSPFASAVGVLKGQQGMDIAAFLLNQGYEPNDRDRAIMAKAGVEEGAVHHRAHEMRATERQQHLQERLNQAPSAAPHLSSPSTPSMVIGGAVWNAREEVQEQSVAVQQVPRQRMRL</sequence>
<organism evidence="5 6">
    <name type="scientific">Luteimonas aestuarii</name>
    <dbReference type="NCBI Taxonomy" id="453837"/>
    <lineage>
        <taxon>Bacteria</taxon>
        <taxon>Pseudomonadati</taxon>
        <taxon>Pseudomonadota</taxon>
        <taxon>Gammaproteobacteria</taxon>
        <taxon>Lysobacterales</taxon>
        <taxon>Lysobacteraceae</taxon>
        <taxon>Luteimonas</taxon>
    </lineage>
</organism>
<feature type="compositionally biased region" description="Low complexity" evidence="4">
    <location>
        <begin position="324"/>
        <end position="338"/>
    </location>
</feature>
<evidence type="ECO:0000256" key="3">
    <source>
        <dbReference type="PROSITE-ProRule" id="PRU00023"/>
    </source>
</evidence>
<feature type="compositionally biased region" description="Basic and acidic residues" evidence="4">
    <location>
        <begin position="300"/>
        <end position="319"/>
    </location>
</feature>
<dbReference type="EMBL" id="SMTF01000001">
    <property type="protein sequence ID" value="TDK28598.1"/>
    <property type="molecule type" value="Genomic_DNA"/>
</dbReference>
<name>A0A4R5U4F5_9GAMM</name>
<dbReference type="PRINTS" id="PR01415">
    <property type="entry name" value="ANKYRIN"/>
</dbReference>
<dbReference type="PROSITE" id="PS50297">
    <property type="entry name" value="ANK_REP_REGION"/>
    <property type="match status" value="3"/>
</dbReference>
<dbReference type="Gene3D" id="1.25.40.20">
    <property type="entry name" value="Ankyrin repeat-containing domain"/>
    <property type="match status" value="2"/>
</dbReference>
<dbReference type="InterPro" id="IPR036770">
    <property type="entry name" value="Ankyrin_rpt-contain_sf"/>
</dbReference>
<dbReference type="PANTHER" id="PTHR24189:SF50">
    <property type="entry name" value="ANKYRIN REPEAT AND SOCS BOX PROTEIN 2"/>
    <property type="match status" value="1"/>
</dbReference>
<dbReference type="RefSeq" id="WP_133320418.1">
    <property type="nucleotide sequence ID" value="NZ_SMTF01000001.1"/>
</dbReference>
<evidence type="ECO:0000313" key="5">
    <source>
        <dbReference type="EMBL" id="TDK28598.1"/>
    </source>
</evidence>
<dbReference type="Pfam" id="PF00023">
    <property type="entry name" value="Ank"/>
    <property type="match status" value="2"/>
</dbReference>
<dbReference type="Pfam" id="PF12796">
    <property type="entry name" value="Ank_2"/>
    <property type="match status" value="1"/>
</dbReference>
<dbReference type="SUPFAM" id="SSF48403">
    <property type="entry name" value="Ankyrin repeat"/>
    <property type="match status" value="1"/>
</dbReference>